<dbReference type="InterPro" id="IPR037185">
    <property type="entry name" value="EmrE-like"/>
</dbReference>
<keyword evidence="5 6" id="KW-0472">Membrane</keyword>
<name>A0A7X5R269_9MICO</name>
<dbReference type="PANTHER" id="PTHR32322:SF2">
    <property type="entry name" value="EAMA DOMAIN-CONTAINING PROTEIN"/>
    <property type="match status" value="1"/>
</dbReference>
<feature type="transmembrane region" description="Helical" evidence="6">
    <location>
        <begin position="250"/>
        <end position="270"/>
    </location>
</feature>
<dbReference type="GO" id="GO:0016020">
    <property type="term" value="C:membrane"/>
    <property type="evidence" value="ECO:0007669"/>
    <property type="project" value="UniProtKB-SubCell"/>
</dbReference>
<feature type="transmembrane region" description="Helical" evidence="6">
    <location>
        <begin position="139"/>
        <end position="156"/>
    </location>
</feature>
<dbReference type="EMBL" id="JAAMOX010000002">
    <property type="protein sequence ID" value="NIH54315.1"/>
    <property type="molecule type" value="Genomic_DNA"/>
</dbReference>
<dbReference type="PANTHER" id="PTHR32322">
    <property type="entry name" value="INNER MEMBRANE TRANSPORTER"/>
    <property type="match status" value="1"/>
</dbReference>
<dbReference type="Pfam" id="PF00892">
    <property type="entry name" value="EamA"/>
    <property type="match status" value="1"/>
</dbReference>
<feature type="transmembrane region" description="Helical" evidence="6">
    <location>
        <begin position="27"/>
        <end position="52"/>
    </location>
</feature>
<feature type="transmembrane region" description="Helical" evidence="6">
    <location>
        <begin position="276"/>
        <end position="296"/>
    </location>
</feature>
<evidence type="ECO:0000256" key="3">
    <source>
        <dbReference type="ARBA" id="ARBA00022692"/>
    </source>
</evidence>
<evidence type="ECO:0000313" key="8">
    <source>
        <dbReference type="EMBL" id="NIH54315.1"/>
    </source>
</evidence>
<feature type="transmembrane region" description="Helical" evidence="6">
    <location>
        <begin position="88"/>
        <end position="108"/>
    </location>
</feature>
<dbReference type="AlphaFoldDB" id="A0A7X5R269"/>
<comment type="subcellular location">
    <subcellularLocation>
        <location evidence="1">Membrane</location>
        <topology evidence="1">Multi-pass membrane protein</topology>
    </subcellularLocation>
</comment>
<proteinExistence type="inferred from homology"/>
<dbReference type="InterPro" id="IPR050638">
    <property type="entry name" value="AA-Vitamin_Transporters"/>
</dbReference>
<evidence type="ECO:0000256" key="2">
    <source>
        <dbReference type="ARBA" id="ARBA00007362"/>
    </source>
</evidence>
<dbReference type="RefSeq" id="WP_341777931.1">
    <property type="nucleotide sequence ID" value="NZ_JAAMOX010000002.1"/>
</dbReference>
<evidence type="ECO:0000256" key="6">
    <source>
        <dbReference type="SAM" id="Phobius"/>
    </source>
</evidence>
<sequence>MSVNSTTPPPRTSTFARPDGPLSRKNVLMAAALVLAGSLGVQVSSALASGLFSTFGTLGTSSLRFLVAALILLAIFRPKLRGRSRSNWLGIAIYGASMAAMNMCLYAAIERLPLGVAVTLEFLGPITVALLASRRITEALCAVGALAGVVLIAGPGGHFDLIGYAFGLGAALFFGLYTVFSARVGKTNDSMSGLALSVAFAAVLSLPFGIPVLHLVDLNSAGILLVSATIGVVLTFTADTLAARVSSSRVVGTLFSIDPVVGAVAGAVILGQSLTLTAVLGIVAVVGSGAALVWASGSNPPHVPER</sequence>
<comment type="similarity">
    <text evidence="2">Belongs to the EamA transporter family.</text>
</comment>
<reference evidence="8 9" key="1">
    <citation type="submission" date="2020-02" db="EMBL/GenBank/DDBJ databases">
        <title>Sequencing the genomes of 1000 actinobacteria strains.</title>
        <authorList>
            <person name="Klenk H.-P."/>
        </authorList>
    </citation>
    <scope>NUCLEOTIDE SEQUENCE [LARGE SCALE GENOMIC DNA]</scope>
    <source>
        <strain evidence="8 9">DSM 27960</strain>
    </source>
</reference>
<feature type="transmembrane region" description="Helical" evidence="6">
    <location>
        <begin position="114"/>
        <end position="132"/>
    </location>
</feature>
<evidence type="ECO:0000256" key="1">
    <source>
        <dbReference type="ARBA" id="ARBA00004141"/>
    </source>
</evidence>
<evidence type="ECO:0000256" key="4">
    <source>
        <dbReference type="ARBA" id="ARBA00022989"/>
    </source>
</evidence>
<feature type="transmembrane region" description="Helical" evidence="6">
    <location>
        <begin position="58"/>
        <end position="76"/>
    </location>
</feature>
<evidence type="ECO:0000259" key="7">
    <source>
        <dbReference type="Pfam" id="PF00892"/>
    </source>
</evidence>
<dbReference type="Proteomes" id="UP000541033">
    <property type="component" value="Unassembled WGS sequence"/>
</dbReference>
<keyword evidence="3 6" id="KW-0812">Transmembrane</keyword>
<dbReference type="InterPro" id="IPR000620">
    <property type="entry name" value="EamA_dom"/>
</dbReference>
<protein>
    <submittedName>
        <fullName evidence="8">Inner membrane transporter RhtA</fullName>
    </submittedName>
</protein>
<evidence type="ECO:0000313" key="9">
    <source>
        <dbReference type="Proteomes" id="UP000541033"/>
    </source>
</evidence>
<gene>
    <name evidence="8" type="ORF">FHX76_002211</name>
</gene>
<keyword evidence="4 6" id="KW-1133">Transmembrane helix</keyword>
<comment type="caution">
    <text evidence="8">The sequence shown here is derived from an EMBL/GenBank/DDBJ whole genome shotgun (WGS) entry which is preliminary data.</text>
</comment>
<accession>A0A7X5R269</accession>
<feature type="transmembrane region" description="Helical" evidence="6">
    <location>
        <begin position="220"/>
        <end position="238"/>
    </location>
</feature>
<feature type="domain" description="EamA" evidence="7">
    <location>
        <begin position="162"/>
        <end position="288"/>
    </location>
</feature>
<organism evidence="8 9">
    <name type="scientific">Lysinibacter cavernae</name>
    <dbReference type="NCBI Taxonomy" id="1640652"/>
    <lineage>
        <taxon>Bacteria</taxon>
        <taxon>Bacillati</taxon>
        <taxon>Actinomycetota</taxon>
        <taxon>Actinomycetes</taxon>
        <taxon>Micrococcales</taxon>
        <taxon>Microbacteriaceae</taxon>
        <taxon>Lysinibacter</taxon>
    </lineage>
</organism>
<evidence type="ECO:0000256" key="5">
    <source>
        <dbReference type="ARBA" id="ARBA00023136"/>
    </source>
</evidence>
<feature type="transmembrane region" description="Helical" evidence="6">
    <location>
        <begin position="162"/>
        <end position="182"/>
    </location>
</feature>
<keyword evidence="9" id="KW-1185">Reference proteome</keyword>
<dbReference type="SUPFAM" id="SSF103481">
    <property type="entry name" value="Multidrug resistance efflux transporter EmrE"/>
    <property type="match status" value="2"/>
</dbReference>
<feature type="transmembrane region" description="Helical" evidence="6">
    <location>
        <begin position="194"/>
        <end position="214"/>
    </location>
</feature>